<feature type="compositionally biased region" description="Low complexity" evidence="1">
    <location>
        <begin position="127"/>
        <end position="136"/>
    </location>
</feature>
<organism evidence="2 3">
    <name type="scientific">Adineta steineri</name>
    <dbReference type="NCBI Taxonomy" id="433720"/>
    <lineage>
        <taxon>Eukaryota</taxon>
        <taxon>Metazoa</taxon>
        <taxon>Spiralia</taxon>
        <taxon>Gnathifera</taxon>
        <taxon>Rotifera</taxon>
        <taxon>Eurotatoria</taxon>
        <taxon>Bdelloidea</taxon>
        <taxon>Adinetida</taxon>
        <taxon>Adinetidae</taxon>
        <taxon>Adineta</taxon>
    </lineage>
</organism>
<dbReference type="Proteomes" id="UP000663860">
    <property type="component" value="Unassembled WGS sequence"/>
</dbReference>
<comment type="caution">
    <text evidence="2">The sequence shown here is derived from an EMBL/GenBank/DDBJ whole genome shotgun (WGS) entry which is preliminary data.</text>
</comment>
<feature type="compositionally biased region" description="Pro residues" evidence="1">
    <location>
        <begin position="137"/>
        <end position="154"/>
    </location>
</feature>
<name>A0A813QVU1_9BILA</name>
<evidence type="ECO:0000256" key="1">
    <source>
        <dbReference type="SAM" id="MobiDB-lite"/>
    </source>
</evidence>
<gene>
    <name evidence="2" type="ORF">IZO911_LOCUS5452</name>
</gene>
<reference evidence="2" key="1">
    <citation type="submission" date="2021-02" db="EMBL/GenBank/DDBJ databases">
        <authorList>
            <person name="Nowell W R."/>
        </authorList>
    </citation>
    <scope>NUCLEOTIDE SEQUENCE</scope>
</reference>
<evidence type="ECO:0000313" key="2">
    <source>
        <dbReference type="EMBL" id="CAF0774071.1"/>
    </source>
</evidence>
<protein>
    <submittedName>
        <fullName evidence="2">Uncharacterized protein</fullName>
    </submittedName>
</protein>
<sequence>MNCQQQHQQVIFNSRQMIKTKHQYFWSTKFYNNTNKDTCIQHYQFQNNSVRSTDTHDLSLPVYRAPCTFQNSLVTNNKGKNDSLNKHHFTKQVYKILSEYLDGYSCGVFRRSPLSSTSSSCVPDVYSPGSRSSGNCSPPPPSSNLPPPPSEWLH</sequence>
<feature type="region of interest" description="Disordered" evidence="1">
    <location>
        <begin position="114"/>
        <end position="154"/>
    </location>
</feature>
<accession>A0A813QVU1</accession>
<dbReference type="AlphaFoldDB" id="A0A813QVU1"/>
<proteinExistence type="predicted"/>
<evidence type="ECO:0000313" key="3">
    <source>
        <dbReference type="Proteomes" id="UP000663860"/>
    </source>
</evidence>
<dbReference type="EMBL" id="CAJNOE010000032">
    <property type="protein sequence ID" value="CAF0774071.1"/>
    <property type="molecule type" value="Genomic_DNA"/>
</dbReference>